<gene>
    <name evidence="9" type="ORF">EDC34_103144</name>
</gene>
<dbReference type="PROSITE" id="PS50109">
    <property type="entry name" value="HIS_KIN"/>
    <property type="match status" value="1"/>
</dbReference>
<keyword evidence="5" id="KW-0418">Kinase</keyword>
<keyword evidence="6" id="KW-0902">Two-component regulatory system</keyword>
<dbReference type="GO" id="GO:0000155">
    <property type="term" value="F:phosphorelay sensor kinase activity"/>
    <property type="evidence" value="ECO:0007669"/>
    <property type="project" value="InterPro"/>
</dbReference>
<feature type="region of interest" description="Disordered" evidence="7">
    <location>
        <begin position="1"/>
        <end position="22"/>
    </location>
</feature>
<evidence type="ECO:0000256" key="5">
    <source>
        <dbReference type="ARBA" id="ARBA00022777"/>
    </source>
</evidence>
<evidence type="ECO:0000256" key="1">
    <source>
        <dbReference type="ARBA" id="ARBA00000085"/>
    </source>
</evidence>
<keyword evidence="4" id="KW-0808">Transferase</keyword>
<dbReference type="InterPro" id="IPR003594">
    <property type="entry name" value="HATPase_dom"/>
</dbReference>
<evidence type="ECO:0000313" key="9">
    <source>
        <dbReference type="EMBL" id="TCT24804.1"/>
    </source>
</evidence>
<comment type="caution">
    <text evidence="9">The sequence shown here is derived from an EMBL/GenBank/DDBJ whole genome shotgun (WGS) entry which is preliminary data.</text>
</comment>
<keyword evidence="10" id="KW-1185">Reference proteome</keyword>
<dbReference type="PANTHER" id="PTHR43711">
    <property type="entry name" value="TWO-COMPONENT HISTIDINE KINASE"/>
    <property type="match status" value="1"/>
</dbReference>
<keyword evidence="3" id="KW-0597">Phosphoprotein</keyword>
<sequence length="237" mass="25494">MPSSSPSPDPAHAPTPAERLAREQDFTRDASHELRTPLTVIRMASDLIAHDDGLSEASRRSLARIREAVAGMEATIDALLLLARGQEVPLEAEDFHVGELLDQVLEQVRPQLQRKRLALALEQQADPLLHAPPRALAVVLGNLLANAARYTDAGQVRVRVLPDRVEIEDTGIGMDAATLARAFEPFYRGLGTPPGGGGLGLSVAHRLAQRCGWTLRLDSTPGQGTCASLLFGRAVQD</sequence>
<reference evidence="9 10" key="1">
    <citation type="submission" date="2019-03" db="EMBL/GenBank/DDBJ databases">
        <title>Genomic Encyclopedia of Type Strains, Phase IV (KMG-IV): sequencing the most valuable type-strain genomes for metagenomic binning, comparative biology and taxonomic classification.</title>
        <authorList>
            <person name="Goeker M."/>
        </authorList>
    </citation>
    <scope>NUCLEOTIDE SEQUENCE [LARGE SCALE GENOMIC DNA]</scope>
    <source>
        <strain evidence="9 10">DSM 13605</strain>
    </source>
</reference>
<protein>
    <recommendedName>
        <fullName evidence="2">histidine kinase</fullName>
        <ecNumber evidence="2">2.7.13.3</ecNumber>
    </recommendedName>
</protein>
<dbReference type="SUPFAM" id="SSF47384">
    <property type="entry name" value="Homodimeric domain of signal transducing histidine kinase"/>
    <property type="match status" value="1"/>
</dbReference>
<dbReference type="InterPro" id="IPR036097">
    <property type="entry name" value="HisK_dim/P_sf"/>
</dbReference>
<accession>A0A4R3N7L2</accession>
<dbReference type="AlphaFoldDB" id="A0A4R3N7L2"/>
<dbReference type="EC" id="2.7.13.3" evidence="2"/>
<dbReference type="Pfam" id="PF00512">
    <property type="entry name" value="HisKA"/>
    <property type="match status" value="1"/>
</dbReference>
<dbReference type="EMBL" id="SMAP01000003">
    <property type="protein sequence ID" value="TCT24804.1"/>
    <property type="molecule type" value="Genomic_DNA"/>
</dbReference>
<dbReference type="Pfam" id="PF02518">
    <property type="entry name" value="HATPase_c"/>
    <property type="match status" value="1"/>
</dbReference>
<dbReference type="Proteomes" id="UP000295414">
    <property type="component" value="Unassembled WGS sequence"/>
</dbReference>
<feature type="domain" description="Histidine kinase" evidence="8">
    <location>
        <begin position="29"/>
        <end position="235"/>
    </location>
</feature>
<dbReference type="Gene3D" id="1.10.287.130">
    <property type="match status" value="1"/>
</dbReference>
<dbReference type="InterPro" id="IPR050736">
    <property type="entry name" value="Sensor_HK_Regulatory"/>
</dbReference>
<evidence type="ECO:0000256" key="4">
    <source>
        <dbReference type="ARBA" id="ARBA00022679"/>
    </source>
</evidence>
<dbReference type="CDD" id="cd00082">
    <property type="entry name" value="HisKA"/>
    <property type="match status" value="1"/>
</dbReference>
<evidence type="ECO:0000313" key="10">
    <source>
        <dbReference type="Proteomes" id="UP000295414"/>
    </source>
</evidence>
<comment type="catalytic activity">
    <reaction evidence="1">
        <text>ATP + protein L-histidine = ADP + protein N-phospho-L-histidine.</text>
        <dbReference type="EC" id="2.7.13.3"/>
    </reaction>
</comment>
<evidence type="ECO:0000256" key="7">
    <source>
        <dbReference type="SAM" id="MobiDB-lite"/>
    </source>
</evidence>
<dbReference type="Gene3D" id="3.30.565.10">
    <property type="entry name" value="Histidine kinase-like ATPase, C-terminal domain"/>
    <property type="match status" value="1"/>
</dbReference>
<dbReference type="RefSeq" id="WP_114959725.1">
    <property type="nucleotide sequence ID" value="NZ_MSZW01000028.1"/>
</dbReference>
<dbReference type="PANTHER" id="PTHR43711:SF28">
    <property type="entry name" value="SENSOR HISTIDINE KINASE YXDK"/>
    <property type="match status" value="1"/>
</dbReference>
<organism evidence="9 10">
    <name type="scientific">Thermomonas haemolytica</name>
    <dbReference type="NCBI Taxonomy" id="141949"/>
    <lineage>
        <taxon>Bacteria</taxon>
        <taxon>Pseudomonadati</taxon>
        <taxon>Pseudomonadota</taxon>
        <taxon>Gammaproteobacteria</taxon>
        <taxon>Lysobacterales</taxon>
        <taxon>Lysobacteraceae</taxon>
        <taxon>Thermomonas</taxon>
    </lineage>
</organism>
<feature type="compositionally biased region" description="Pro residues" evidence="7">
    <location>
        <begin position="1"/>
        <end position="13"/>
    </location>
</feature>
<dbReference type="InterPro" id="IPR003661">
    <property type="entry name" value="HisK_dim/P_dom"/>
</dbReference>
<dbReference type="SMART" id="SM00387">
    <property type="entry name" value="HATPase_c"/>
    <property type="match status" value="1"/>
</dbReference>
<dbReference type="InterPro" id="IPR005467">
    <property type="entry name" value="His_kinase_dom"/>
</dbReference>
<dbReference type="InterPro" id="IPR036890">
    <property type="entry name" value="HATPase_C_sf"/>
</dbReference>
<evidence type="ECO:0000256" key="3">
    <source>
        <dbReference type="ARBA" id="ARBA00022553"/>
    </source>
</evidence>
<dbReference type="InterPro" id="IPR004358">
    <property type="entry name" value="Sig_transdc_His_kin-like_C"/>
</dbReference>
<dbReference type="SUPFAM" id="SSF55874">
    <property type="entry name" value="ATPase domain of HSP90 chaperone/DNA topoisomerase II/histidine kinase"/>
    <property type="match status" value="1"/>
</dbReference>
<name>A0A4R3N7L2_9GAMM</name>
<evidence type="ECO:0000256" key="2">
    <source>
        <dbReference type="ARBA" id="ARBA00012438"/>
    </source>
</evidence>
<proteinExistence type="predicted"/>
<evidence type="ECO:0000256" key="6">
    <source>
        <dbReference type="ARBA" id="ARBA00023012"/>
    </source>
</evidence>
<dbReference type="PRINTS" id="PR00344">
    <property type="entry name" value="BCTRLSENSOR"/>
</dbReference>
<dbReference type="SMART" id="SM00388">
    <property type="entry name" value="HisKA"/>
    <property type="match status" value="1"/>
</dbReference>
<evidence type="ECO:0000259" key="8">
    <source>
        <dbReference type="PROSITE" id="PS50109"/>
    </source>
</evidence>
<dbReference type="OrthoDB" id="9121563at2"/>